<dbReference type="PATRIC" id="fig|1359196.3.peg.7"/>
<dbReference type="Proteomes" id="UP000033475">
    <property type="component" value="Unassembled WGS sequence"/>
</dbReference>
<name>A0A0F3MPG0_RICFI</name>
<evidence type="ECO:0000313" key="2">
    <source>
        <dbReference type="Proteomes" id="UP000033475"/>
    </source>
</evidence>
<comment type="caution">
    <text evidence="1">The sequence shown here is derived from an EMBL/GenBank/DDBJ whole genome shotgun (WGS) entry which is preliminary data.</text>
</comment>
<evidence type="ECO:0000313" key="1">
    <source>
        <dbReference type="EMBL" id="KJV57643.1"/>
    </source>
</evidence>
<protein>
    <submittedName>
        <fullName evidence="1">Uncharacterized protein</fullName>
    </submittedName>
</protein>
<dbReference type="EMBL" id="LANQ01000001">
    <property type="protein sequence ID" value="KJV57643.1"/>
    <property type="molecule type" value="Genomic_DNA"/>
</dbReference>
<dbReference type="AlphaFoldDB" id="A0A0F3MPG0"/>
<accession>A0A0F3MPG0</accession>
<dbReference type="RefSeq" id="WP_011271097.1">
    <property type="nucleotide sequence ID" value="NZ_LANQ01000001.1"/>
</dbReference>
<gene>
    <name evidence="1" type="ORF">RFEPED_0009</name>
</gene>
<proteinExistence type="predicted"/>
<reference evidence="1 2" key="1">
    <citation type="submission" date="2015-01" db="EMBL/GenBank/DDBJ databases">
        <title>Genome Sequencing of Rickettsiales.</title>
        <authorList>
            <person name="Daugherty S.C."/>
            <person name="Su Q."/>
            <person name="Abolude K."/>
            <person name="Beier-Sexton M."/>
            <person name="Carlyon J.A."/>
            <person name="Carter R."/>
            <person name="Day N.P."/>
            <person name="Dumler S.J."/>
            <person name="Dyachenko V."/>
            <person name="Godinez A."/>
            <person name="Kurtti T.J."/>
            <person name="Lichay M."/>
            <person name="Mullins K.E."/>
            <person name="Ott S."/>
            <person name="Pappas-Brown V."/>
            <person name="Paris D.H."/>
            <person name="Patel P."/>
            <person name="Richards A.L."/>
            <person name="Sadzewicz L."/>
            <person name="Sears K."/>
            <person name="Seidman D."/>
            <person name="Sengamalay N."/>
            <person name="Stenos J."/>
            <person name="Tallon L.J."/>
            <person name="Vincent G."/>
            <person name="Fraser C.M."/>
            <person name="Munderloh U."/>
            <person name="Dunning-Hotopp J.C."/>
        </authorList>
    </citation>
    <scope>NUCLEOTIDE SEQUENCE [LARGE SCALE GENOMIC DNA]</scope>
    <source>
        <strain evidence="1 2">Pedreira</strain>
    </source>
</reference>
<organism evidence="1 2">
    <name type="scientific">Rickettsia felis str. Pedreira</name>
    <dbReference type="NCBI Taxonomy" id="1359196"/>
    <lineage>
        <taxon>Bacteria</taxon>
        <taxon>Pseudomonadati</taxon>
        <taxon>Pseudomonadota</taxon>
        <taxon>Alphaproteobacteria</taxon>
        <taxon>Rickettsiales</taxon>
        <taxon>Rickettsiaceae</taxon>
        <taxon>Rickettsieae</taxon>
        <taxon>Rickettsia</taxon>
        <taxon>spotted fever group</taxon>
    </lineage>
</organism>
<sequence>MEWSKYSVIEKWKIIKSMALHNNIFSMALHIEDLELFKKILSIDGKLVIQALNIDSLMCHDIIGNGKYDSFFEALYNYLNDSKPALMPLVSNKKEYYPICEEVCNESLKEKISSIMTYLEKESDDHPRWEYEETLEYYLETRKNYNKPKPEPEIEKSEEEPNLNYAELDLKYYEESLDYYLNVIR</sequence>